<feature type="transmembrane region" description="Helical" evidence="10">
    <location>
        <begin position="435"/>
        <end position="453"/>
    </location>
</feature>
<comment type="subcellular location">
    <subcellularLocation>
        <location evidence="1">Membrane</location>
        <topology evidence="1">Multi-pass membrane protein</topology>
    </subcellularLocation>
</comment>
<dbReference type="PANTHER" id="PTHR48022:SF7">
    <property type="entry name" value="MAJOR FACILITATOR SUPERFAMILY (MFS) PROFILE DOMAIN-CONTAINING PROTEIN-RELATED"/>
    <property type="match status" value="1"/>
</dbReference>
<evidence type="ECO:0000313" key="13">
    <source>
        <dbReference type="Proteomes" id="UP000030671"/>
    </source>
</evidence>
<keyword evidence="3 8" id="KW-0813">Transport</keyword>
<organism evidence="12 13">
    <name type="scientific">Heterobasidion irregulare (strain TC 32-1)</name>
    <dbReference type="NCBI Taxonomy" id="747525"/>
    <lineage>
        <taxon>Eukaryota</taxon>
        <taxon>Fungi</taxon>
        <taxon>Dikarya</taxon>
        <taxon>Basidiomycota</taxon>
        <taxon>Agaricomycotina</taxon>
        <taxon>Agaricomycetes</taxon>
        <taxon>Russulales</taxon>
        <taxon>Bondarzewiaceae</taxon>
        <taxon>Heterobasidion</taxon>
        <taxon>Heterobasidion annosum species complex</taxon>
    </lineage>
</organism>
<dbReference type="Proteomes" id="UP000030671">
    <property type="component" value="Unassembled WGS sequence"/>
</dbReference>
<dbReference type="NCBIfam" id="TIGR00879">
    <property type="entry name" value="SP"/>
    <property type="match status" value="1"/>
</dbReference>
<dbReference type="GO" id="GO:0016020">
    <property type="term" value="C:membrane"/>
    <property type="evidence" value="ECO:0007669"/>
    <property type="project" value="UniProtKB-SubCell"/>
</dbReference>
<keyword evidence="5 10" id="KW-1133">Transmembrane helix</keyword>
<evidence type="ECO:0000256" key="1">
    <source>
        <dbReference type="ARBA" id="ARBA00004141"/>
    </source>
</evidence>
<dbReference type="PANTHER" id="PTHR48022">
    <property type="entry name" value="PLASTIDIC GLUCOSE TRANSPORTER 4"/>
    <property type="match status" value="1"/>
</dbReference>
<protein>
    <submittedName>
        <fullName evidence="12">Major facilitator superfamily</fullName>
    </submittedName>
</protein>
<dbReference type="Pfam" id="PF00083">
    <property type="entry name" value="Sugar_tr"/>
    <property type="match status" value="1"/>
</dbReference>
<evidence type="ECO:0000256" key="6">
    <source>
        <dbReference type="ARBA" id="ARBA00023136"/>
    </source>
</evidence>
<dbReference type="InterPro" id="IPR050360">
    <property type="entry name" value="MFS_Sugar_Transporters"/>
</dbReference>
<feature type="transmembrane region" description="Helical" evidence="10">
    <location>
        <begin position="7"/>
        <end position="34"/>
    </location>
</feature>
<evidence type="ECO:0000313" key="12">
    <source>
        <dbReference type="EMBL" id="ETW75383.1"/>
    </source>
</evidence>
<dbReference type="InterPro" id="IPR003663">
    <property type="entry name" value="Sugar/inositol_transpt"/>
</dbReference>
<feature type="transmembrane region" description="Helical" evidence="10">
    <location>
        <begin position="404"/>
        <end position="423"/>
    </location>
</feature>
<keyword evidence="6 10" id="KW-0472">Membrane</keyword>
<feature type="domain" description="Major facilitator superfamily (MFS) profile" evidence="11">
    <location>
        <begin position="10"/>
        <end position="457"/>
    </location>
</feature>
<evidence type="ECO:0000256" key="7">
    <source>
        <dbReference type="ARBA" id="ARBA00049119"/>
    </source>
</evidence>
<dbReference type="InterPro" id="IPR005829">
    <property type="entry name" value="Sugar_transporter_CS"/>
</dbReference>
<dbReference type="PRINTS" id="PR00171">
    <property type="entry name" value="SUGRTRNSPORT"/>
</dbReference>
<feature type="transmembrane region" description="Helical" evidence="10">
    <location>
        <begin position="321"/>
        <end position="348"/>
    </location>
</feature>
<dbReference type="GO" id="GO:0005351">
    <property type="term" value="F:carbohydrate:proton symporter activity"/>
    <property type="evidence" value="ECO:0007669"/>
    <property type="project" value="TreeGrafter"/>
</dbReference>
<feature type="transmembrane region" description="Helical" evidence="10">
    <location>
        <begin position="368"/>
        <end position="392"/>
    </location>
</feature>
<dbReference type="PROSITE" id="PS50850">
    <property type="entry name" value="MFS"/>
    <property type="match status" value="1"/>
</dbReference>
<dbReference type="Gene3D" id="1.20.1250.20">
    <property type="entry name" value="MFS general substrate transporter like domains"/>
    <property type="match status" value="1"/>
</dbReference>
<evidence type="ECO:0000256" key="5">
    <source>
        <dbReference type="ARBA" id="ARBA00022989"/>
    </source>
</evidence>
<dbReference type="PROSITE" id="PS00216">
    <property type="entry name" value="SUGAR_TRANSPORT_1"/>
    <property type="match status" value="1"/>
</dbReference>
<evidence type="ECO:0000256" key="8">
    <source>
        <dbReference type="RuleBase" id="RU003346"/>
    </source>
</evidence>
<dbReference type="OrthoDB" id="8120565at2759"/>
<evidence type="ECO:0000256" key="3">
    <source>
        <dbReference type="ARBA" id="ARBA00022448"/>
    </source>
</evidence>
<dbReference type="InParanoid" id="W4JPC6"/>
<proteinExistence type="inferred from homology"/>
<comment type="catalytic activity">
    <reaction evidence="7">
        <text>myo-inositol(out) + H(+)(out) = myo-inositol(in) + H(+)(in)</text>
        <dbReference type="Rhea" id="RHEA:60364"/>
        <dbReference type="ChEBI" id="CHEBI:15378"/>
        <dbReference type="ChEBI" id="CHEBI:17268"/>
    </reaction>
</comment>
<dbReference type="SUPFAM" id="SSF103473">
    <property type="entry name" value="MFS general substrate transporter"/>
    <property type="match status" value="1"/>
</dbReference>
<dbReference type="InterPro" id="IPR036259">
    <property type="entry name" value="MFS_trans_sf"/>
</dbReference>
<feature type="transmembrane region" description="Helical" evidence="10">
    <location>
        <begin position="80"/>
        <end position="100"/>
    </location>
</feature>
<evidence type="ECO:0000259" key="11">
    <source>
        <dbReference type="PROSITE" id="PS50850"/>
    </source>
</evidence>
<dbReference type="KEGG" id="hir:HETIRDRAFT_39442"/>
<dbReference type="InterPro" id="IPR020846">
    <property type="entry name" value="MFS_dom"/>
</dbReference>
<reference evidence="12 13" key="1">
    <citation type="journal article" date="2012" name="New Phytol.">
        <title>Insight into trade-off between wood decay and parasitism from the genome of a fungal forest pathogen.</title>
        <authorList>
            <person name="Olson A."/>
            <person name="Aerts A."/>
            <person name="Asiegbu F."/>
            <person name="Belbahri L."/>
            <person name="Bouzid O."/>
            <person name="Broberg A."/>
            <person name="Canback B."/>
            <person name="Coutinho P.M."/>
            <person name="Cullen D."/>
            <person name="Dalman K."/>
            <person name="Deflorio G."/>
            <person name="van Diepen L.T."/>
            <person name="Dunand C."/>
            <person name="Duplessis S."/>
            <person name="Durling M."/>
            <person name="Gonthier P."/>
            <person name="Grimwood J."/>
            <person name="Fossdal C.G."/>
            <person name="Hansson D."/>
            <person name="Henrissat B."/>
            <person name="Hietala A."/>
            <person name="Himmelstrand K."/>
            <person name="Hoffmeister D."/>
            <person name="Hogberg N."/>
            <person name="James T.Y."/>
            <person name="Karlsson M."/>
            <person name="Kohler A."/>
            <person name="Kues U."/>
            <person name="Lee Y.H."/>
            <person name="Lin Y.C."/>
            <person name="Lind M."/>
            <person name="Lindquist E."/>
            <person name="Lombard V."/>
            <person name="Lucas S."/>
            <person name="Lunden K."/>
            <person name="Morin E."/>
            <person name="Murat C."/>
            <person name="Park J."/>
            <person name="Raffaello T."/>
            <person name="Rouze P."/>
            <person name="Salamov A."/>
            <person name="Schmutz J."/>
            <person name="Solheim H."/>
            <person name="Stahlberg J."/>
            <person name="Velez H."/>
            <person name="de Vries R.P."/>
            <person name="Wiebenga A."/>
            <person name="Woodward S."/>
            <person name="Yakovlev I."/>
            <person name="Garbelotto M."/>
            <person name="Martin F."/>
            <person name="Grigoriev I.V."/>
            <person name="Stenlid J."/>
        </authorList>
    </citation>
    <scope>NUCLEOTIDE SEQUENCE [LARGE SCALE GENOMIC DNA]</scope>
    <source>
        <strain evidence="12 13">TC 32-1</strain>
    </source>
</reference>
<feature type="transmembrane region" description="Helical" evidence="10">
    <location>
        <begin position="298"/>
        <end position="314"/>
    </location>
</feature>
<dbReference type="InterPro" id="IPR005828">
    <property type="entry name" value="MFS_sugar_transport-like"/>
</dbReference>
<keyword evidence="13" id="KW-1185">Reference proteome</keyword>
<gene>
    <name evidence="12" type="ORF">HETIRDRAFT_39442</name>
</gene>
<feature type="transmembrane region" description="Helical" evidence="10">
    <location>
        <begin position="170"/>
        <end position="189"/>
    </location>
</feature>
<feature type="region of interest" description="Disordered" evidence="9">
    <location>
        <begin position="483"/>
        <end position="505"/>
    </location>
</feature>
<feature type="transmembrane region" description="Helical" evidence="10">
    <location>
        <begin position="257"/>
        <end position="278"/>
    </location>
</feature>
<feature type="transmembrane region" description="Helical" evidence="10">
    <location>
        <begin position="143"/>
        <end position="164"/>
    </location>
</feature>
<accession>W4JPC6</accession>
<dbReference type="CDD" id="cd17356">
    <property type="entry name" value="MFS_HXT"/>
    <property type="match status" value="1"/>
</dbReference>
<dbReference type="eggNOG" id="KOG0254">
    <property type="taxonomic scope" value="Eukaryota"/>
</dbReference>
<feature type="compositionally biased region" description="Basic and acidic residues" evidence="9">
    <location>
        <begin position="485"/>
        <end position="505"/>
    </location>
</feature>
<sequence length="505" mass="55609">MYTIYNPYIIGAVSTMGGLLFGLDISSVSAFLAIDSYQDYFNHPSDIVQGGITAAMPGGAFFGANIAGHVSDRFGRKPSIIFATIFWIIGCILSCAAQNVGMLIVGRFVKGICVGWCSSQVPVYLAEQAPKAIRGRLVSCQQFAVTIGILVMFYLSYGCSFIPGPTSFRLAWGLQMIPGFLLAVGMLFLPESSRWLAAHGRWDEAENVIARIHNQPLDAPLVAYEITELREAMRLEKEAPKVTYGDMFGKRLRSRTIAGISCQLWSQLVGMNVMMYYIVYVFQMAGLSGNSNLISSSIQYIINFVMTIPAILFVDKWGRRITLLTGSALMAGFLFAVAGLLAAHGHYVDSVDGNENIRWTITGAPSKGVIACSFLFVASFAVTWGPVSWLYIAEIFPLPVRANAAGLATSTNWIMNFALAFFVPPAFRNIQWKTYIVFAVFCVASWVQVFFTFHETKGRALEDISELFESGASPFSKRRTAKMYDSQEKAAHHSTADVHHDKDEA</sequence>
<dbReference type="PROSITE" id="PS00217">
    <property type="entry name" value="SUGAR_TRANSPORT_2"/>
    <property type="match status" value="1"/>
</dbReference>
<dbReference type="FunFam" id="1.20.1250.20:FF:000026">
    <property type="entry name" value="MFS quinate transporter QutD"/>
    <property type="match status" value="1"/>
</dbReference>
<dbReference type="EMBL" id="KI925466">
    <property type="protein sequence ID" value="ETW75383.1"/>
    <property type="molecule type" value="Genomic_DNA"/>
</dbReference>
<name>W4JPC6_HETIT</name>
<dbReference type="AlphaFoldDB" id="W4JPC6"/>
<keyword evidence="4 10" id="KW-0812">Transmembrane</keyword>
<evidence type="ECO:0000256" key="10">
    <source>
        <dbReference type="SAM" id="Phobius"/>
    </source>
</evidence>
<evidence type="ECO:0000256" key="9">
    <source>
        <dbReference type="SAM" id="MobiDB-lite"/>
    </source>
</evidence>
<dbReference type="RefSeq" id="XP_009552488.1">
    <property type="nucleotide sequence ID" value="XM_009554193.1"/>
</dbReference>
<evidence type="ECO:0000256" key="4">
    <source>
        <dbReference type="ARBA" id="ARBA00022692"/>
    </source>
</evidence>
<dbReference type="HOGENOM" id="CLU_001265_30_12_1"/>
<dbReference type="GeneID" id="20672496"/>
<evidence type="ECO:0000256" key="2">
    <source>
        <dbReference type="ARBA" id="ARBA00010992"/>
    </source>
</evidence>
<comment type="similarity">
    <text evidence="2 8">Belongs to the major facilitator superfamily. Sugar transporter (TC 2.A.1.1) family.</text>
</comment>